<gene>
    <name evidence="1" type="ORF">HLV39_06225</name>
</gene>
<evidence type="ECO:0000313" key="1">
    <source>
        <dbReference type="EMBL" id="NWN91086.1"/>
    </source>
</evidence>
<dbReference type="EMBL" id="JABEVQ010000003">
    <property type="protein sequence ID" value="NWN91086.1"/>
    <property type="molecule type" value="Genomic_DNA"/>
</dbReference>
<name>A0A851HU78_9GAMM</name>
<organism evidence="1 2">
    <name type="scientific">Marinobacter adhaerens</name>
    <dbReference type="NCBI Taxonomy" id="1033846"/>
    <lineage>
        <taxon>Bacteria</taxon>
        <taxon>Pseudomonadati</taxon>
        <taxon>Pseudomonadota</taxon>
        <taxon>Gammaproteobacteria</taxon>
        <taxon>Pseudomonadales</taxon>
        <taxon>Marinobacteraceae</taxon>
        <taxon>Marinobacter</taxon>
    </lineage>
</organism>
<dbReference type="Proteomes" id="UP000536442">
    <property type="component" value="Unassembled WGS sequence"/>
</dbReference>
<evidence type="ECO:0000313" key="2">
    <source>
        <dbReference type="Proteomes" id="UP000536442"/>
    </source>
</evidence>
<dbReference type="AlphaFoldDB" id="A0A851HU78"/>
<comment type="caution">
    <text evidence="1">The sequence shown here is derived from an EMBL/GenBank/DDBJ whole genome shotgun (WGS) entry which is preliminary data.</text>
</comment>
<protein>
    <submittedName>
        <fullName evidence="1">Uncharacterized protein</fullName>
    </submittedName>
</protein>
<sequence>MDATGTDEVQFPRDLVDWAGHHSGGVKRLFDSHSGRPGKSLLRTNLISMLEAWAGHIASGKSETPRILLLVGGPGNGKTEAIEHTIKCMDRDLAAEGKLLDKLSEAFHPPAGQAVPRTIQADAGSLAAVTRPLELFVVQDASVTAGKEGRSAPELLVEEISLMLEGPESHIYLCCVNRGILDDALIYAVENKLKLPRNLLEAIARSVSLSSSAPSCWPLESFPTVASWPMDVESLLISPEVETPSPASALLKYATASEHWPGKEECPAGAACPFCHSQSLLTRQTHQEALLRILRWYELASGKRWSFRDLFSLLAYLLAGNQTGAQGQQDSPCKWAMHLVEQDGSGQLIKSPRVDQLTAIFHLATSGYQHALFHGWDSSVANLIRQDIKDLGLDKSLAQTRTLRGLQHFLTSRKNNYLPATIASLLDNLCNLLDPALASPDTEVAVSSRNQIKLGELDIRFSRSLAGGIDFVRKYQILSKIEIDLLKRLADADTLLSAPPVRRKRPTAANRLQRILRDFACRLVRRSICSRSAVVADSETLASFQQVVEEDDKGQSLYEVAKQVKELLNTRQGFEVSLTTTFGQPLPPSQRQATLIVQPRPVKMLPLSTQGRPRSPICFLHVGTGSSQQPIPLTYDLFKAVKELEKGLSPASLPRTVVALLDTTRARLSGPIVRDQEILMDAAIRLGTGGTEIGQSWDGFVATLGEGQQ</sequence>
<proteinExistence type="predicted"/>
<accession>A0A851HU78</accession>
<reference evidence="1 2" key="1">
    <citation type="submission" date="2020-03" db="EMBL/GenBank/DDBJ databases">
        <title>Metagenomic, metatranscriptomic, and metabolomic analyses revealed the key microbes and metabolic features during the fermentation of ganjang, Korean traditional soy sauce.</title>
        <authorList>
            <person name="Chun B.H."/>
            <person name="Jeon C.O."/>
        </authorList>
    </citation>
    <scope>NUCLEOTIDE SEQUENCE [LARGE SCALE GENOMIC DNA]</scope>
    <source>
        <strain evidence="1 2">KG14</strain>
    </source>
</reference>
<keyword evidence="2" id="KW-1185">Reference proteome</keyword>